<dbReference type="Gene3D" id="3.20.20.70">
    <property type="entry name" value="Aldolase class I"/>
    <property type="match status" value="1"/>
</dbReference>
<evidence type="ECO:0000313" key="2">
    <source>
        <dbReference type="EMBL" id="XBV85797.1"/>
    </source>
</evidence>
<dbReference type="InterPro" id="IPR004352">
    <property type="entry name" value="GH114_TIM-barrel"/>
</dbReference>
<dbReference type="AlphaFoldDB" id="A0AAU7UAP5"/>
<gene>
    <name evidence="2" type="ORF">ABOD76_05695</name>
</gene>
<dbReference type="InterPro" id="IPR013785">
    <property type="entry name" value="Aldolase_TIM"/>
</dbReference>
<sequence length="302" mass="33776">MTAPSRRLLSGLLAAALMGCQVQPEGAEAGTTPGSVRSTRAAALQELAVVQSWSIQLTNYTAGLKEVGASKAGLVVVEPEGDGERWTPAEVAAAAQGRLLFGYLSVGQAENYRSYWQSGWRPGTPAWLQTEDPDWPGDYRVAYWDPAWQAIMLRQLDALQDQGFEGVFLDLVDAYELFPQRATARQDMARWVCTLAEHARRRNPGFLLMTQNAMDIIEEPGYAACVDATNQEETYYYATDVPVDQQRYRDLMHWDPVWRALGKPTFTLEYATQPAHVERAYAQARADRLIPYVTVRALDRLP</sequence>
<reference evidence="2" key="1">
    <citation type="submission" date="2024-06" db="EMBL/GenBank/DDBJ databases">
        <title>Draft Genome Sequence of Deinococcus sonorensis Type Strain KR-87, a Biofilm Producing Representative of the Genus Deinococcus.</title>
        <authorList>
            <person name="Boren L.S."/>
            <person name="Grosso R.A."/>
            <person name="Hugenberg-Cox A.N."/>
            <person name="Hill J.T.E."/>
            <person name="Albert C.M."/>
            <person name="Tuohy J.M."/>
        </authorList>
    </citation>
    <scope>NUCLEOTIDE SEQUENCE</scope>
    <source>
        <strain evidence="2">KR-87</strain>
    </source>
</reference>
<dbReference type="SUPFAM" id="SSF51445">
    <property type="entry name" value="(Trans)glycosidases"/>
    <property type="match status" value="1"/>
</dbReference>
<dbReference type="PROSITE" id="PS51257">
    <property type="entry name" value="PROKAR_LIPOPROTEIN"/>
    <property type="match status" value="1"/>
</dbReference>
<dbReference type="EMBL" id="CP158299">
    <property type="protein sequence ID" value="XBV85797.1"/>
    <property type="molecule type" value="Genomic_DNA"/>
</dbReference>
<evidence type="ECO:0000259" key="1">
    <source>
        <dbReference type="Pfam" id="PF03537"/>
    </source>
</evidence>
<dbReference type="NCBIfam" id="TIGR01370">
    <property type="entry name" value="MJ1477/TM1410 family putative glycoside hydrolase"/>
    <property type="match status" value="1"/>
</dbReference>
<name>A0AAU7UAP5_9DEIO</name>
<keyword evidence="2" id="KW-0378">Hydrolase</keyword>
<dbReference type="Pfam" id="PF03537">
    <property type="entry name" value="Glyco_hydro_114"/>
    <property type="match status" value="1"/>
</dbReference>
<dbReference type="KEGG" id="dsc:ABOD76_05695"/>
<feature type="domain" description="Glycoside-hydrolase family GH114 TIM-barrel" evidence="1">
    <location>
        <begin position="52"/>
        <end position="299"/>
    </location>
</feature>
<dbReference type="PANTHER" id="PTHR35882">
    <property type="entry name" value="PELA"/>
    <property type="match status" value="1"/>
</dbReference>
<dbReference type="RefSeq" id="WP_350243839.1">
    <property type="nucleotide sequence ID" value="NZ_CP158299.1"/>
</dbReference>
<proteinExistence type="predicted"/>
<organism evidence="2">
    <name type="scientific">Deinococcus sonorensis KR-87</name>
    <dbReference type="NCBI Taxonomy" id="694439"/>
    <lineage>
        <taxon>Bacteria</taxon>
        <taxon>Thermotogati</taxon>
        <taxon>Deinococcota</taxon>
        <taxon>Deinococci</taxon>
        <taxon>Deinococcales</taxon>
        <taxon>Deinococcaceae</taxon>
        <taxon>Deinococcus</taxon>
    </lineage>
</organism>
<dbReference type="InterPro" id="IPR017853">
    <property type="entry name" value="GH"/>
</dbReference>
<dbReference type="PRINTS" id="PR01545">
    <property type="entry name" value="THEMAYE10DUF"/>
</dbReference>
<dbReference type="InterPro" id="IPR016062">
    <property type="entry name" value="TM1410-rel"/>
</dbReference>
<dbReference type="InterPro" id="IPR016063">
    <property type="entry name" value="TM1410_Glycdase"/>
</dbReference>
<protein>
    <submittedName>
        <fullName evidence="2">MJ1477/TM1410 family putative glycoside hydrolase</fullName>
    </submittedName>
</protein>
<dbReference type="GO" id="GO:0016787">
    <property type="term" value="F:hydrolase activity"/>
    <property type="evidence" value="ECO:0007669"/>
    <property type="project" value="UniProtKB-KW"/>
</dbReference>
<accession>A0AAU7UAP5</accession>
<dbReference type="PANTHER" id="PTHR35882:SF1">
    <property type="match status" value="1"/>
</dbReference>